<dbReference type="RefSeq" id="XP_024707414.1">
    <property type="nucleotide sequence ID" value="XM_024851373.1"/>
</dbReference>
<keyword evidence="7" id="KW-0539">Nucleus</keyword>
<evidence type="ECO:0000256" key="6">
    <source>
        <dbReference type="ARBA" id="ARBA00023163"/>
    </source>
</evidence>
<dbReference type="PANTHER" id="PTHR31845:SF34">
    <property type="entry name" value="TRANSCRIPTIONAL ACTIVATOR OF PROTEASES PRTT"/>
    <property type="match status" value="1"/>
</dbReference>
<name>A0A2I2GGX0_9EURO</name>
<dbReference type="AlphaFoldDB" id="A0A2I2GGX0"/>
<evidence type="ECO:0000313" key="9">
    <source>
        <dbReference type="EMBL" id="PLB52112.1"/>
    </source>
</evidence>
<organism evidence="9 10">
    <name type="scientific">Aspergillus steynii IBT 23096</name>
    <dbReference type="NCBI Taxonomy" id="1392250"/>
    <lineage>
        <taxon>Eukaryota</taxon>
        <taxon>Fungi</taxon>
        <taxon>Dikarya</taxon>
        <taxon>Ascomycota</taxon>
        <taxon>Pezizomycotina</taxon>
        <taxon>Eurotiomycetes</taxon>
        <taxon>Eurotiomycetidae</taxon>
        <taxon>Eurotiales</taxon>
        <taxon>Aspergillaceae</taxon>
        <taxon>Aspergillus</taxon>
        <taxon>Aspergillus subgen. Circumdati</taxon>
    </lineage>
</organism>
<dbReference type="GeneID" id="36559072"/>
<reference evidence="9 10" key="1">
    <citation type="submission" date="2016-12" db="EMBL/GenBank/DDBJ databases">
        <title>The genomes of Aspergillus section Nigri reveals drivers in fungal speciation.</title>
        <authorList>
            <consortium name="DOE Joint Genome Institute"/>
            <person name="Vesth T.C."/>
            <person name="Nybo J."/>
            <person name="Theobald S."/>
            <person name="Brandl J."/>
            <person name="Frisvad J.C."/>
            <person name="Nielsen K.F."/>
            <person name="Lyhne E.K."/>
            <person name="Kogle M.E."/>
            <person name="Kuo A."/>
            <person name="Riley R."/>
            <person name="Clum A."/>
            <person name="Nolan M."/>
            <person name="Lipzen A."/>
            <person name="Salamov A."/>
            <person name="Henrissat B."/>
            <person name="Wiebenga A."/>
            <person name="De Vries R.P."/>
            <person name="Grigoriev I.V."/>
            <person name="Mortensen U.H."/>
            <person name="Andersen M.R."/>
            <person name="Baker S.E."/>
        </authorList>
    </citation>
    <scope>NUCLEOTIDE SEQUENCE [LARGE SCALE GENOMIC DNA]</scope>
    <source>
        <strain evidence="9 10">IBT 23096</strain>
    </source>
</reference>
<evidence type="ECO:0000256" key="3">
    <source>
        <dbReference type="ARBA" id="ARBA00022833"/>
    </source>
</evidence>
<dbReference type="GO" id="GO:0005634">
    <property type="term" value="C:nucleus"/>
    <property type="evidence" value="ECO:0007669"/>
    <property type="project" value="UniProtKB-SubCell"/>
</dbReference>
<feature type="compositionally biased region" description="Polar residues" evidence="8">
    <location>
        <begin position="1"/>
        <end position="16"/>
    </location>
</feature>
<evidence type="ECO:0000256" key="2">
    <source>
        <dbReference type="ARBA" id="ARBA00022723"/>
    </source>
</evidence>
<evidence type="ECO:0000256" key="7">
    <source>
        <dbReference type="ARBA" id="ARBA00023242"/>
    </source>
</evidence>
<dbReference type="Proteomes" id="UP000234275">
    <property type="component" value="Unassembled WGS sequence"/>
</dbReference>
<keyword evidence="6" id="KW-0804">Transcription</keyword>
<dbReference type="EMBL" id="MSFO01000002">
    <property type="protein sequence ID" value="PLB52112.1"/>
    <property type="molecule type" value="Genomic_DNA"/>
</dbReference>
<dbReference type="VEuPathDB" id="FungiDB:P170DRAFT_453613"/>
<dbReference type="PANTHER" id="PTHR31845">
    <property type="entry name" value="FINGER DOMAIN PROTEIN, PUTATIVE-RELATED"/>
    <property type="match status" value="1"/>
</dbReference>
<evidence type="ECO:0008006" key="11">
    <source>
        <dbReference type="Google" id="ProtNLM"/>
    </source>
</evidence>
<proteinExistence type="predicted"/>
<evidence type="ECO:0000256" key="4">
    <source>
        <dbReference type="ARBA" id="ARBA00023015"/>
    </source>
</evidence>
<keyword evidence="2" id="KW-0479">Metal-binding</keyword>
<dbReference type="CDD" id="cd12148">
    <property type="entry name" value="fungal_TF_MHR"/>
    <property type="match status" value="1"/>
</dbReference>
<keyword evidence="10" id="KW-1185">Reference proteome</keyword>
<dbReference type="STRING" id="1392250.A0A2I2GGX0"/>
<sequence length="547" mass="60968">MPASSDTNNGSGSVHNGSVDDRLERLEKTVESLVDRLDARLDALTSTWNSEVPLRKATESINSTEQTQPPVLLIRDAALDAGVHSPDQTESNTVLHSDVISTGLVTLPTALSLLELFHINYGRWVKFPEHVSTDTLLARIRGSPVLVCSILLIAVRHTTQDLADRLAPQLFREVKSLITSSLLIVPQSLHFFQAVLILSLWSTTIGQVPLGVDSWLLTGYALQQALISPDFTEVFRSSMVLPTARSHIDAWCLWNHLCLAHLQYCVGTRRQAMLNDTQIDQCARLVESDNVTNYEARMVAEVKLYWIIYQQCCGSQIDLPEVKHALQNWQHEWHALFAQPRSQFLQMGFHFAHLLAYNNCLKSSRTAMASSTVTEMIGHSTTIINLVIDTTDDRTRHLTDQIYHIVTFSALTLSRLLHTYESHLRAAHHDVEGLDGLVVKLISWLRSIGLPCHTAYLLGDIVSAQFAKLRPNARPAVVSYNGMDGAGDSSVLVQQSLSLDVGLLYPDFIGSELFDLNTGLAVWPQWEISTSPQNSCTVLRKLELPRN</sequence>
<evidence type="ECO:0000256" key="5">
    <source>
        <dbReference type="ARBA" id="ARBA00023125"/>
    </source>
</evidence>
<dbReference type="GO" id="GO:0046872">
    <property type="term" value="F:metal ion binding"/>
    <property type="evidence" value="ECO:0007669"/>
    <property type="project" value="UniProtKB-KW"/>
</dbReference>
<dbReference type="GO" id="GO:0000976">
    <property type="term" value="F:transcription cis-regulatory region binding"/>
    <property type="evidence" value="ECO:0007669"/>
    <property type="project" value="TreeGrafter"/>
</dbReference>
<evidence type="ECO:0000256" key="1">
    <source>
        <dbReference type="ARBA" id="ARBA00004123"/>
    </source>
</evidence>
<feature type="region of interest" description="Disordered" evidence="8">
    <location>
        <begin position="1"/>
        <end position="22"/>
    </location>
</feature>
<protein>
    <recommendedName>
        <fullName evidence="11">Transcription factor domain-containing protein</fullName>
    </recommendedName>
</protein>
<accession>A0A2I2GGX0</accession>
<comment type="subcellular location">
    <subcellularLocation>
        <location evidence="1">Nucleus</location>
    </subcellularLocation>
</comment>
<comment type="caution">
    <text evidence="9">The sequence shown here is derived from an EMBL/GenBank/DDBJ whole genome shotgun (WGS) entry which is preliminary data.</text>
</comment>
<keyword evidence="5" id="KW-0238">DNA-binding</keyword>
<keyword evidence="4" id="KW-0805">Transcription regulation</keyword>
<evidence type="ECO:0000256" key="8">
    <source>
        <dbReference type="SAM" id="MobiDB-lite"/>
    </source>
</evidence>
<keyword evidence="3" id="KW-0862">Zinc</keyword>
<dbReference type="InterPro" id="IPR051089">
    <property type="entry name" value="prtT"/>
</dbReference>
<gene>
    <name evidence="9" type="ORF">P170DRAFT_453613</name>
</gene>
<evidence type="ECO:0000313" key="10">
    <source>
        <dbReference type="Proteomes" id="UP000234275"/>
    </source>
</evidence>
<dbReference type="GO" id="GO:0000981">
    <property type="term" value="F:DNA-binding transcription factor activity, RNA polymerase II-specific"/>
    <property type="evidence" value="ECO:0007669"/>
    <property type="project" value="TreeGrafter"/>
</dbReference>
<dbReference type="OrthoDB" id="2595934at2759"/>